<keyword evidence="5" id="KW-1003">Cell membrane</keyword>
<reference evidence="6 7" key="1">
    <citation type="journal article" date="2021" name="Microorganisms">
        <title>Acidisoma silvae sp. nov. and Acidisomacellulosilytica sp. nov., Two Acidophilic Bacteria Isolated from Decaying Wood, Hydrolyzing Cellulose and Producing Poly-3-hydroxybutyrate.</title>
        <authorList>
            <person name="Mieszkin S."/>
            <person name="Pouder E."/>
            <person name="Uroz S."/>
            <person name="Simon-Colin C."/>
            <person name="Alain K."/>
        </authorList>
    </citation>
    <scope>NUCLEOTIDE SEQUENCE [LARGE SCALE GENOMIC DNA]</scope>
    <source>
        <strain evidence="6 7">HW T5.17</strain>
    </source>
</reference>
<dbReference type="PANTHER" id="PTHR43701">
    <property type="entry name" value="MEMBRANE TRANSPORTER PROTEIN MJ0441-RELATED"/>
    <property type="match status" value="1"/>
</dbReference>
<keyword evidence="7" id="KW-1185">Reference proteome</keyword>
<feature type="transmembrane region" description="Helical" evidence="5">
    <location>
        <begin position="239"/>
        <end position="256"/>
    </location>
</feature>
<dbReference type="EMBL" id="JAESVA010000001">
    <property type="protein sequence ID" value="MCB8878763.1"/>
    <property type="molecule type" value="Genomic_DNA"/>
</dbReference>
<comment type="caution">
    <text evidence="6">The sequence shown here is derived from an EMBL/GenBank/DDBJ whole genome shotgun (WGS) entry which is preliminary data.</text>
</comment>
<evidence type="ECO:0000313" key="7">
    <source>
        <dbReference type="Proteomes" id="UP000721844"/>
    </source>
</evidence>
<feature type="transmembrane region" description="Helical" evidence="5">
    <location>
        <begin position="104"/>
        <end position="123"/>
    </location>
</feature>
<dbReference type="AlphaFoldDB" id="A0A964E2E9"/>
<dbReference type="GO" id="GO:0005886">
    <property type="term" value="C:plasma membrane"/>
    <property type="evidence" value="ECO:0007669"/>
    <property type="project" value="UniProtKB-SubCell"/>
</dbReference>
<feature type="transmembrane region" description="Helical" evidence="5">
    <location>
        <begin position="143"/>
        <end position="176"/>
    </location>
</feature>
<dbReference type="InterPro" id="IPR051598">
    <property type="entry name" value="TSUP/Inactive_protease-like"/>
</dbReference>
<keyword evidence="4 5" id="KW-0472">Membrane</keyword>
<evidence type="ECO:0000256" key="2">
    <source>
        <dbReference type="ARBA" id="ARBA00022692"/>
    </source>
</evidence>
<comment type="similarity">
    <text evidence="5">Belongs to the 4-toluene sulfonate uptake permease (TSUP) (TC 2.A.102) family.</text>
</comment>
<comment type="subcellular location">
    <subcellularLocation>
        <location evidence="5">Cell membrane</location>
        <topology evidence="5">Multi-pass membrane protein</topology>
    </subcellularLocation>
    <subcellularLocation>
        <location evidence="1">Membrane</location>
        <topology evidence="1">Multi-pass membrane protein</topology>
    </subcellularLocation>
</comment>
<evidence type="ECO:0000256" key="5">
    <source>
        <dbReference type="RuleBase" id="RU363041"/>
    </source>
</evidence>
<keyword evidence="3 5" id="KW-1133">Transmembrane helix</keyword>
<keyword evidence="2 5" id="KW-0812">Transmembrane</keyword>
<evidence type="ECO:0000256" key="1">
    <source>
        <dbReference type="ARBA" id="ARBA00004141"/>
    </source>
</evidence>
<dbReference type="Proteomes" id="UP000721844">
    <property type="component" value="Unassembled WGS sequence"/>
</dbReference>
<feature type="transmembrane region" description="Helical" evidence="5">
    <location>
        <begin position="12"/>
        <end position="39"/>
    </location>
</feature>
<proteinExistence type="inferred from homology"/>
<accession>A0A964E2E9</accession>
<dbReference type="InterPro" id="IPR002781">
    <property type="entry name" value="TM_pro_TauE-like"/>
</dbReference>
<sequence length="257" mass="26657">MSFSFTHTLSGFFVGILVGLTGVGGGSLMTPLLILLFGIHPSTAVGSDLLYAATTKAVGTSVHGFRGSVDWRIVGRLAAGSAPMTVLTILACAFFGVTHTNSHFLNDALGVVLVITACFVIFQSQVTRLFSSTLGEIGERQRLLFTVLTGAVLGVMVTLTSVGAGAIGVTALIVLYPKLQPARIVGSDIAHAVPLTLLAGAGHWWLGDVNFDLVGTLLLGSIPGVILGSLWSTKMPDRALRVALAAVLLVVGFRMVG</sequence>
<dbReference type="Pfam" id="PF01925">
    <property type="entry name" value="TauE"/>
    <property type="match status" value="1"/>
</dbReference>
<evidence type="ECO:0000256" key="4">
    <source>
        <dbReference type="ARBA" id="ARBA00023136"/>
    </source>
</evidence>
<evidence type="ECO:0000313" key="6">
    <source>
        <dbReference type="EMBL" id="MCB8878763.1"/>
    </source>
</evidence>
<name>A0A964E2E9_9PROT</name>
<dbReference type="RefSeq" id="WP_227304781.1">
    <property type="nucleotide sequence ID" value="NZ_JAESVA010000001.1"/>
</dbReference>
<evidence type="ECO:0000256" key="3">
    <source>
        <dbReference type="ARBA" id="ARBA00022989"/>
    </source>
</evidence>
<organism evidence="6 7">
    <name type="scientific">Acidisoma cellulosilyticum</name>
    <dbReference type="NCBI Taxonomy" id="2802395"/>
    <lineage>
        <taxon>Bacteria</taxon>
        <taxon>Pseudomonadati</taxon>
        <taxon>Pseudomonadota</taxon>
        <taxon>Alphaproteobacteria</taxon>
        <taxon>Acetobacterales</taxon>
        <taxon>Acidocellaceae</taxon>
        <taxon>Acidisoma</taxon>
    </lineage>
</organism>
<feature type="transmembrane region" description="Helical" evidence="5">
    <location>
        <begin position="213"/>
        <end position="232"/>
    </location>
</feature>
<feature type="transmembrane region" description="Helical" evidence="5">
    <location>
        <begin position="73"/>
        <end position="97"/>
    </location>
</feature>
<protein>
    <recommendedName>
        <fullName evidence="5">Probable membrane transporter protein</fullName>
    </recommendedName>
</protein>
<dbReference type="PANTHER" id="PTHR43701:SF2">
    <property type="entry name" value="MEMBRANE TRANSPORTER PROTEIN YJNA-RELATED"/>
    <property type="match status" value="1"/>
</dbReference>
<gene>
    <name evidence="6" type="ORF">ACELLULO517_00845</name>
</gene>